<proteinExistence type="predicted"/>
<dbReference type="Gene3D" id="3.30.460.10">
    <property type="entry name" value="Beta Polymerase, domain 2"/>
    <property type="match status" value="1"/>
</dbReference>
<dbReference type="Pfam" id="PF04607">
    <property type="entry name" value="RelA_SpoT"/>
    <property type="match status" value="1"/>
</dbReference>
<reference evidence="2 3" key="1">
    <citation type="submission" date="2019-11" db="EMBL/GenBank/DDBJ databases">
        <title>Novel species isolated from a subtropical stream in China.</title>
        <authorList>
            <person name="Lu H."/>
        </authorList>
    </citation>
    <scope>NUCLEOTIDE SEQUENCE [LARGE SCALE GENOMIC DNA]</scope>
    <source>
        <strain evidence="2 3">FT92W</strain>
    </source>
</reference>
<dbReference type="AlphaFoldDB" id="A0A7X2LW14"/>
<accession>A0A7X2LW14</accession>
<dbReference type="PANTHER" id="PTHR41773:SF1">
    <property type="entry name" value="RELA_SPOT DOMAIN-CONTAINING PROTEIN"/>
    <property type="match status" value="1"/>
</dbReference>
<dbReference type="InterPro" id="IPR043519">
    <property type="entry name" value="NT_sf"/>
</dbReference>
<comment type="caution">
    <text evidence="2">The sequence shown here is derived from an EMBL/GenBank/DDBJ whole genome shotgun (WGS) entry which is preliminary data.</text>
</comment>
<dbReference type="Gene3D" id="1.10.287.860">
    <property type="entry name" value="Nucleotidyltransferase"/>
    <property type="match status" value="1"/>
</dbReference>
<dbReference type="GO" id="GO:0015969">
    <property type="term" value="P:guanosine tetraphosphate metabolic process"/>
    <property type="evidence" value="ECO:0007669"/>
    <property type="project" value="InterPro"/>
</dbReference>
<dbReference type="InterPro" id="IPR007685">
    <property type="entry name" value="RelA_SpoT"/>
</dbReference>
<name>A0A7X2LW14_9BURK</name>
<dbReference type="EMBL" id="WKJJ01000021">
    <property type="protein sequence ID" value="MRV75528.1"/>
    <property type="molecule type" value="Genomic_DNA"/>
</dbReference>
<dbReference type="SUPFAM" id="SSF81301">
    <property type="entry name" value="Nucleotidyltransferase"/>
    <property type="match status" value="1"/>
</dbReference>
<evidence type="ECO:0000313" key="2">
    <source>
        <dbReference type="EMBL" id="MRV75528.1"/>
    </source>
</evidence>
<evidence type="ECO:0000313" key="3">
    <source>
        <dbReference type="Proteomes" id="UP000446768"/>
    </source>
</evidence>
<gene>
    <name evidence="2" type="ORF">GJ700_27800</name>
</gene>
<dbReference type="RefSeq" id="WP_154380162.1">
    <property type="nucleotide sequence ID" value="NZ_WKJJ01000021.1"/>
</dbReference>
<dbReference type="CDD" id="cd05399">
    <property type="entry name" value="NT_Rel-Spo_like"/>
    <property type="match status" value="1"/>
</dbReference>
<evidence type="ECO:0000259" key="1">
    <source>
        <dbReference type="SMART" id="SM00954"/>
    </source>
</evidence>
<organism evidence="2 3">
    <name type="scientific">Pseudoduganella rivuli</name>
    <dbReference type="NCBI Taxonomy" id="2666085"/>
    <lineage>
        <taxon>Bacteria</taxon>
        <taxon>Pseudomonadati</taxon>
        <taxon>Pseudomonadota</taxon>
        <taxon>Betaproteobacteria</taxon>
        <taxon>Burkholderiales</taxon>
        <taxon>Oxalobacteraceae</taxon>
        <taxon>Telluria group</taxon>
        <taxon>Pseudoduganella</taxon>
    </lineage>
</organism>
<feature type="domain" description="RelA/SpoT" evidence="1">
    <location>
        <begin position="59"/>
        <end position="192"/>
    </location>
</feature>
<dbReference type="Proteomes" id="UP000446768">
    <property type="component" value="Unassembled WGS sequence"/>
</dbReference>
<keyword evidence="3" id="KW-1185">Reference proteome</keyword>
<protein>
    <recommendedName>
        <fullName evidence="1">RelA/SpoT domain-containing protein</fullName>
    </recommendedName>
</protein>
<dbReference type="PANTHER" id="PTHR41773">
    <property type="entry name" value="GTP PYROPHOSPHATASE-RELATED"/>
    <property type="match status" value="1"/>
</dbReference>
<dbReference type="SMART" id="SM00954">
    <property type="entry name" value="RelA_SpoT"/>
    <property type="match status" value="1"/>
</dbReference>
<sequence>MTTGNHSNQQKFDFLQHEQSTITSYLKVYNFWSELTIANKRIIEESIKKRSIQIHSVEGRAKSPTSLAKKAITPSDHDPSKPKYLQPLKEITDLSAVRIITFFPKTIELIDALLKEEFEILEFSDKSKNLLEDEKFGYQSVHYLVKLNSTRSGLSEYERFSGAITEIQVRTILQHAWAEIEHDIQYKSSTTIPTDIRRRFMALAGLLEIADREFQAIQDDDQELTIRAESLVNTGKLSEVEITPSALKTYLNRKLGADGRMSDFSYDWTVRLLKKLGFKNFQQIENCISGYDADQISRILEGKRQGQLTRFEYLLLTAMGERYIERHHFAGQNWYGKLPRKQLKMLEDASIKIGNFDPLSIEEEINTPLNPG</sequence>